<keyword evidence="3" id="KW-1185">Reference proteome</keyword>
<protein>
    <submittedName>
        <fullName evidence="2">Uncharacterized protein</fullName>
    </submittedName>
</protein>
<evidence type="ECO:0000313" key="3">
    <source>
        <dbReference type="Proteomes" id="UP000827549"/>
    </source>
</evidence>
<keyword evidence="1" id="KW-0472">Membrane</keyword>
<feature type="transmembrane region" description="Helical" evidence="1">
    <location>
        <begin position="80"/>
        <end position="108"/>
    </location>
</feature>
<evidence type="ECO:0000256" key="1">
    <source>
        <dbReference type="SAM" id="Phobius"/>
    </source>
</evidence>
<dbReference type="RefSeq" id="XP_062630119.1">
    <property type="nucleotide sequence ID" value="XM_062774135.1"/>
</dbReference>
<evidence type="ECO:0000313" key="2">
    <source>
        <dbReference type="EMBL" id="WOO84093.1"/>
    </source>
</evidence>
<keyword evidence="1" id="KW-1133">Transmembrane helix</keyword>
<accession>A0AAF0YC89</accession>
<feature type="transmembrane region" description="Helical" evidence="1">
    <location>
        <begin position="20"/>
        <end position="39"/>
    </location>
</feature>
<feature type="transmembrane region" description="Helical" evidence="1">
    <location>
        <begin position="169"/>
        <end position="189"/>
    </location>
</feature>
<organism evidence="2 3">
    <name type="scientific">Vanrija pseudolonga</name>
    <dbReference type="NCBI Taxonomy" id="143232"/>
    <lineage>
        <taxon>Eukaryota</taxon>
        <taxon>Fungi</taxon>
        <taxon>Dikarya</taxon>
        <taxon>Basidiomycota</taxon>
        <taxon>Agaricomycotina</taxon>
        <taxon>Tremellomycetes</taxon>
        <taxon>Trichosporonales</taxon>
        <taxon>Trichosporonaceae</taxon>
        <taxon>Vanrija</taxon>
    </lineage>
</organism>
<dbReference type="GeneID" id="87810787"/>
<feature type="transmembrane region" description="Helical" evidence="1">
    <location>
        <begin position="129"/>
        <end position="149"/>
    </location>
</feature>
<sequence length="319" mass="34475">MSAPINPFEAMGSNISPVQSLVFAGVFAVLTLLIGFRMLKGSTPTFCYRVLALFGAVRIATFIVRYIVTRAHPTDSDYKTLLIVAGVLVVFGFLFYCEAILELLVVWYGAVRCADLTGMQRMIKKVRHLVLVGISVLGIVGTINEVNAVSNDDMSAYNTAKIMRQASGGLFGAVTVLTLLAIIVIACMGRVKHSRVSVARGATILTIMTLAMGVECAYRVWSATSSTGFVVKQTALDVLLIAPECIIIILFGVFSFEDGDVRFGFGTGGASQLQRVPQYSPESGYPLNQTAQVPLAPASQYPQYHQPYDTPYGQPSYGK</sequence>
<dbReference type="Proteomes" id="UP000827549">
    <property type="component" value="Chromosome 5"/>
</dbReference>
<keyword evidence="1" id="KW-0812">Transmembrane</keyword>
<reference evidence="2" key="1">
    <citation type="submission" date="2023-10" db="EMBL/GenBank/DDBJ databases">
        <authorList>
            <person name="Noh H."/>
        </authorList>
    </citation>
    <scope>NUCLEOTIDE SEQUENCE</scope>
    <source>
        <strain evidence="2">DUCC4014</strain>
    </source>
</reference>
<proteinExistence type="predicted"/>
<gene>
    <name evidence="2" type="ORF">LOC62_05G007615</name>
</gene>
<feature type="transmembrane region" description="Helical" evidence="1">
    <location>
        <begin position="201"/>
        <end position="221"/>
    </location>
</feature>
<feature type="transmembrane region" description="Helical" evidence="1">
    <location>
        <begin position="46"/>
        <end position="68"/>
    </location>
</feature>
<dbReference type="AlphaFoldDB" id="A0AAF0YC89"/>
<feature type="transmembrane region" description="Helical" evidence="1">
    <location>
        <begin position="233"/>
        <end position="254"/>
    </location>
</feature>
<dbReference type="EMBL" id="CP086718">
    <property type="protein sequence ID" value="WOO84093.1"/>
    <property type="molecule type" value="Genomic_DNA"/>
</dbReference>
<name>A0AAF0YC89_9TREE</name>